<dbReference type="InterPro" id="IPR002474">
    <property type="entry name" value="CarbamoylP_synth_ssu_N"/>
</dbReference>
<comment type="pathway">
    <text evidence="1 11">Pyrimidine metabolism; UMP biosynthesis via de novo pathway; (S)-dihydroorotate from bicarbonate: step 1/3.</text>
</comment>
<evidence type="ECO:0000256" key="1">
    <source>
        <dbReference type="ARBA" id="ARBA00004812"/>
    </source>
</evidence>
<feature type="binding site" evidence="11">
    <location>
        <position position="295"/>
    </location>
    <ligand>
        <name>L-glutamine</name>
        <dbReference type="ChEBI" id="CHEBI:58359"/>
    </ligand>
</feature>
<evidence type="ECO:0000256" key="8">
    <source>
        <dbReference type="ARBA" id="ARBA00022975"/>
    </source>
</evidence>
<dbReference type="Gene3D" id="3.40.50.880">
    <property type="match status" value="1"/>
</dbReference>
<dbReference type="NCBIfam" id="TIGR01368">
    <property type="entry name" value="CPSaseIIsmall"/>
    <property type="match status" value="1"/>
</dbReference>
<accession>A0A926E6Y6</accession>
<name>A0A926E6Y6_9FIRM</name>
<comment type="subunit">
    <text evidence="11">Composed of two chains; the small (or glutamine) chain promotes the hydrolysis of glutamine to ammonia, which is used by the large (or ammonia) chain to synthesize carbamoyl phosphate. Tetramer of heterodimers (alpha,beta)4.</text>
</comment>
<feature type="active site" description="Nucleophile" evidence="11">
    <location>
        <position position="250"/>
    </location>
</feature>
<feature type="binding site" evidence="11">
    <location>
        <position position="251"/>
    </location>
    <ligand>
        <name>L-glutamine</name>
        <dbReference type="ChEBI" id="CHEBI:58359"/>
    </ligand>
</feature>
<dbReference type="GO" id="GO:0005524">
    <property type="term" value="F:ATP binding"/>
    <property type="evidence" value="ECO:0007669"/>
    <property type="project" value="UniProtKB-UniRule"/>
</dbReference>
<evidence type="ECO:0000313" key="13">
    <source>
        <dbReference type="EMBL" id="MBC8560605.1"/>
    </source>
</evidence>
<evidence type="ECO:0000256" key="6">
    <source>
        <dbReference type="ARBA" id="ARBA00022840"/>
    </source>
</evidence>
<dbReference type="Pfam" id="PF00988">
    <property type="entry name" value="CPSase_sm_chain"/>
    <property type="match status" value="1"/>
</dbReference>
<keyword evidence="5 11" id="KW-0547">Nucleotide-binding</keyword>
<evidence type="ECO:0000256" key="5">
    <source>
        <dbReference type="ARBA" id="ARBA00022741"/>
    </source>
</evidence>
<feature type="binding site" evidence="11">
    <location>
        <position position="47"/>
    </location>
    <ligand>
        <name>L-glutamine</name>
        <dbReference type="ChEBI" id="CHEBI:58359"/>
    </ligand>
</feature>
<feature type="binding site" evidence="11">
    <location>
        <position position="254"/>
    </location>
    <ligand>
        <name>L-glutamine</name>
        <dbReference type="ChEBI" id="CHEBI:58359"/>
    </ligand>
</feature>
<reference evidence="13" key="1">
    <citation type="submission" date="2020-08" db="EMBL/GenBank/DDBJ databases">
        <title>Genome public.</title>
        <authorList>
            <person name="Liu C."/>
            <person name="Sun Q."/>
        </authorList>
    </citation>
    <scope>NUCLEOTIDE SEQUENCE</scope>
    <source>
        <strain evidence="13">NSJ-33</strain>
    </source>
</reference>
<dbReference type="EMBL" id="JACRSV010000003">
    <property type="protein sequence ID" value="MBC8560605.1"/>
    <property type="molecule type" value="Genomic_DNA"/>
</dbReference>
<feature type="active site" evidence="11">
    <location>
        <position position="334"/>
    </location>
</feature>
<evidence type="ECO:0000256" key="3">
    <source>
        <dbReference type="ARBA" id="ARBA00007800"/>
    </source>
</evidence>
<dbReference type="SUPFAM" id="SSF52317">
    <property type="entry name" value="Class I glutamine amidotransferase-like"/>
    <property type="match status" value="1"/>
</dbReference>
<dbReference type="PRINTS" id="PR00097">
    <property type="entry name" value="ANTSNTHASEII"/>
</dbReference>
<dbReference type="InterPro" id="IPR036480">
    <property type="entry name" value="CarbP_synth_ssu_N_sf"/>
</dbReference>
<comment type="pathway">
    <text evidence="2 11">Amino-acid biosynthesis; L-arginine biosynthesis; carbamoyl phosphate from bicarbonate: step 1/1.</text>
</comment>
<comment type="similarity">
    <text evidence="3 11">Belongs to the CarA family.</text>
</comment>
<feature type="binding site" evidence="11">
    <location>
        <position position="222"/>
    </location>
    <ligand>
        <name>L-glutamine</name>
        <dbReference type="ChEBI" id="CHEBI:58359"/>
    </ligand>
</feature>
<organism evidence="13 14">
    <name type="scientific">Fumia xinanensis</name>
    <dbReference type="NCBI Taxonomy" id="2763659"/>
    <lineage>
        <taxon>Bacteria</taxon>
        <taxon>Bacillati</taxon>
        <taxon>Bacillota</taxon>
        <taxon>Clostridia</taxon>
        <taxon>Eubacteriales</taxon>
        <taxon>Oscillospiraceae</taxon>
        <taxon>Fumia</taxon>
    </lineage>
</organism>
<dbReference type="PRINTS" id="PR00096">
    <property type="entry name" value="GATASE"/>
</dbReference>
<dbReference type="GO" id="GO:0044205">
    <property type="term" value="P:'de novo' UMP biosynthetic process"/>
    <property type="evidence" value="ECO:0007669"/>
    <property type="project" value="UniProtKB-UniRule"/>
</dbReference>
<evidence type="ECO:0000256" key="4">
    <source>
        <dbReference type="ARBA" id="ARBA00022598"/>
    </source>
</evidence>
<evidence type="ECO:0000256" key="10">
    <source>
        <dbReference type="ARBA" id="ARBA00049285"/>
    </source>
</evidence>
<dbReference type="InterPro" id="IPR006274">
    <property type="entry name" value="CarbamoylP_synth_ssu"/>
</dbReference>
<dbReference type="AlphaFoldDB" id="A0A926E6Y6"/>
<dbReference type="PANTHER" id="PTHR43418:SF7">
    <property type="entry name" value="CARBAMOYL-PHOSPHATE SYNTHASE SMALL CHAIN"/>
    <property type="match status" value="1"/>
</dbReference>
<keyword evidence="7 11" id="KW-0315">Glutamine amidotransferase</keyword>
<keyword evidence="4 11" id="KW-0436">Ligase</keyword>
<evidence type="ECO:0000256" key="2">
    <source>
        <dbReference type="ARBA" id="ARBA00005077"/>
    </source>
</evidence>
<keyword evidence="11" id="KW-0055">Arginine biosynthesis</keyword>
<dbReference type="Proteomes" id="UP000610760">
    <property type="component" value="Unassembled WGS sequence"/>
</dbReference>
<protein>
    <recommendedName>
        <fullName evidence="11">Carbamoyl phosphate synthase small chain</fullName>
        <ecNumber evidence="11">6.3.5.5</ecNumber>
    </recommendedName>
    <alternativeName>
        <fullName evidence="11">Carbamoyl phosphate synthetase glutamine chain</fullName>
    </alternativeName>
</protein>
<dbReference type="PRINTS" id="PR00099">
    <property type="entry name" value="CPSGATASE"/>
</dbReference>
<keyword evidence="6 11" id="KW-0067">ATP-binding</keyword>
<sequence length="364" mass="40630">MGKTVYLILENGRVFEGKRFGLSGEVTGEIVFTTGMCGYLETLTDPSYYGQIVVQTFPLIGNYGVIPSDFESTKVSIKAYIVREWCQEPSNYRSEGSLDTFFKEQGIIGIYGIDTRELTKVIRESGVMNARIADSLEEKDKWVEAIRDYRIVDAVNAVSCEQISEEKAEKEQYRVVLWDFGAKQNIKRQLLRRGCTVITVPGKTTAADILALQPDGVMLSNGPGDPAENVGIIKEIQKLCEARMPIFGICLGHQLLALSQGGKTFKLKYGHRGANQPVIDLKTRRVYITSQNHGYAVSGKNLPPHIRIAFENANDGTCEGISYRDIPAFSVQFHPEAAAGPQDTMFLFDRFLQLMDENSFRKAL</sequence>
<comment type="caution">
    <text evidence="13">The sequence shown here is derived from an EMBL/GenBank/DDBJ whole genome shotgun (WGS) entry which is preliminary data.</text>
</comment>
<feature type="binding site" evidence="11">
    <location>
        <position position="294"/>
    </location>
    <ligand>
        <name>L-glutamine</name>
        <dbReference type="ChEBI" id="CHEBI:58359"/>
    </ligand>
</feature>
<dbReference type="GO" id="GO:0006207">
    <property type="term" value="P:'de novo' pyrimidine nucleobase biosynthetic process"/>
    <property type="evidence" value="ECO:0007669"/>
    <property type="project" value="InterPro"/>
</dbReference>
<comment type="catalytic activity">
    <reaction evidence="10 11">
        <text>L-glutamine + H2O = L-glutamate + NH4(+)</text>
        <dbReference type="Rhea" id="RHEA:15889"/>
        <dbReference type="ChEBI" id="CHEBI:15377"/>
        <dbReference type="ChEBI" id="CHEBI:28938"/>
        <dbReference type="ChEBI" id="CHEBI:29985"/>
        <dbReference type="ChEBI" id="CHEBI:58359"/>
    </reaction>
</comment>
<keyword evidence="8 11" id="KW-0665">Pyrimidine biosynthesis</keyword>
<feature type="domain" description="Carbamoyl-phosphate synthase small subunit N-terminal" evidence="12">
    <location>
        <begin position="3"/>
        <end position="133"/>
    </location>
</feature>
<feature type="binding site" evidence="11">
    <location>
        <position position="292"/>
    </location>
    <ligand>
        <name>L-glutamine</name>
        <dbReference type="ChEBI" id="CHEBI:58359"/>
    </ligand>
</feature>
<dbReference type="CDD" id="cd01744">
    <property type="entry name" value="GATase1_CPSase"/>
    <property type="match status" value="1"/>
</dbReference>
<feature type="active site" evidence="11">
    <location>
        <position position="336"/>
    </location>
</feature>
<dbReference type="InterPro" id="IPR035686">
    <property type="entry name" value="CPSase_GATase1"/>
</dbReference>
<dbReference type="Pfam" id="PF00117">
    <property type="entry name" value="GATase"/>
    <property type="match status" value="1"/>
</dbReference>
<dbReference type="SMART" id="SM01097">
    <property type="entry name" value="CPSase_sm_chain"/>
    <property type="match status" value="1"/>
</dbReference>
<evidence type="ECO:0000256" key="7">
    <source>
        <dbReference type="ARBA" id="ARBA00022962"/>
    </source>
</evidence>
<evidence type="ECO:0000313" key="14">
    <source>
        <dbReference type="Proteomes" id="UP000610760"/>
    </source>
</evidence>
<dbReference type="InterPro" id="IPR017926">
    <property type="entry name" value="GATASE"/>
</dbReference>
<dbReference type="GO" id="GO:0006541">
    <property type="term" value="P:glutamine metabolic process"/>
    <property type="evidence" value="ECO:0007669"/>
    <property type="project" value="InterPro"/>
</dbReference>
<evidence type="ECO:0000256" key="9">
    <source>
        <dbReference type="ARBA" id="ARBA00048816"/>
    </source>
</evidence>
<feature type="binding site" evidence="11">
    <location>
        <position position="224"/>
    </location>
    <ligand>
        <name>L-glutamine</name>
        <dbReference type="ChEBI" id="CHEBI:58359"/>
    </ligand>
</feature>
<comment type="function">
    <text evidence="11">Small subunit of the glutamine-dependent carbamoyl phosphate synthetase (CPSase). CPSase catalyzes the formation of carbamoyl phosphate from the ammonia moiety of glutamine, carbonate, and phosphate donated by ATP, constituting the first step of 2 biosynthetic pathways, one leading to arginine and/or urea and the other to pyrimidine nucleotides. The small subunit (glutamine amidotransferase) binds and cleaves glutamine to supply the large subunit with the substrate ammonia.</text>
</comment>
<dbReference type="EC" id="6.3.5.5" evidence="11"/>
<dbReference type="PROSITE" id="PS51273">
    <property type="entry name" value="GATASE_TYPE_1"/>
    <property type="match status" value="1"/>
</dbReference>
<dbReference type="GO" id="GO:0004088">
    <property type="term" value="F:carbamoyl-phosphate synthase (glutamine-hydrolyzing) activity"/>
    <property type="evidence" value="ECO:0007669"/>
    <property type="project" value="UniProtKB-UniRule"/>
</dbReference>
<dbReference type="NCBIfam" id="NF009475">
    <property type="entry name" value="PRK12838.1"/>
    <property type="match status" value="1"/>
</dbReference>
<comment type="catalytic activity">
    <reaction evidence="9 11">
        <text>hydrogencarbonate + L-glutamine + 2 ATP + H2O = carbamoyl phosphate + L-glutamate + 2 ADP + phosphate + 2 H(+)</text>
        <dbReference type="Rhea" id="RHEA:18633"/>
        <dbReference type="ChEBI" id="CHEBI:15377"/>
        <dbReference type="ChEBI" id="CHEBI:15378"/>
        <dbReference type="ChEBI" id="CHEBI:17544"/>
        <dbReference type="ChEBI" id="CHEBI:29985"/>
        <dbReference type="ChEBI" id="CHEBI:30616"/>
        <dbReference type="ChEBI" id="CHEBI:43474"/>
        <dbReference type="ChEBI" id="CHEBI:58228"/>
        <dbReference type="ChEBI" id="CHEBI:58359"/>
        <dbReference type="ChEBI" id="CHEBI:456216"/>
        <dbReference type="EC" id="6.3.5.5"/>
    </reaction>
</comment>
<dbReference type="GO" id="GO:0006526">
    <property type="term" value="P:L-arginine biosynthetic process"/>
    <property type="evidence" value="ECO:0007669"/>
    <property type="project" value="UniProtKB-UniRule"/>
</dbReference>
<evidence type="ECO:0000259" key="12">
    <source>
        <dbReference type="SMART" id="SM01097"/>
    </source>
</evidence>
<dbReference type="HAMAP" id="MF_01209">
    <property type="entry name" value="CPSase_S_chain"/>
    <property type="match status" value="1"/>
</dbReference>
<dbReference type="PANTHER" id="PTHR43418">
    <property type="entry name" value="MULTIFUNCTIONAL TRYPTOPHAN BIOSYNTHESIS PROTEIN-RELATED"/>
    <property type="match status" value="1"/>
</dbReference>
<dbReference type="SUPFAM" id="SSF52021">
    <property type="entry name" value="Carbamoyl phosphate synthetase, small subunit N-terminal domain"/>
    <property type="match status" value="1"/>
</dbReference>
<proteinExistence type="inferred from homology"/>
<feature type="region of interest" description="CPSase" evidence="11">
    <location>
        <begin position="1"/>
        <end position="173"/>
    </location>
</feature>
<dbReference type="Gene3D" id="3.50.30.20">
    <property type="entry name" value="Carbamoyl-phosphate synthase small subunit, N-terminal domain"/>
    <property type="match status" value="1"/>
</dbReference>
<keyword evidence="11" id="KW-0028">Amino-acid biosynthesis</keyword>
<dbReference type="FunFam" id="3.50.30.20:FF:000001">
    <property type="entry name" value="Carbamoyl-phosphate synthase small chain"/>
    <property type="match status" value="1"/>
</dbReference>
<gene>
    <name evidence="11 13" type="primary">carA</name>
    <name evidence="13" type="ORF">H8710_11075</name>
</gene>
<dbReference type="RefSeq" id="WP_249295674.1">
    <property type="nucleotide sequence ID" value="NZ_JACRSV010000003.1"/>
</dbReference>
<evidence type="ECO:0000256" key="11">
    <source>
        <dbReference type="HAMAP-Rule" id="MF_01209"/>
    </source>
</evidence>
<dbReference type="InterPro" id="IPR029062">
    <property type="entry name" value="Class_I_gatase-like"/>
</dbReference>
<keyword evidence="14" id="KW-1185">Reference proteome</keyword>
<dbReference type="InterPro" id="IPR050472">
    <property type="entry name" value="Anth_synth/Amidotransfase"/>
</dbReference>